<protein>
    <submittedName>
        <fullName evidence="2">Uncharacterized protein</fullName>
    </submittedName>
</protein>
<feature type="compositionally biased region" description="Polar residues" evidence="1">
    <location>
        <begin position="1"/>
        <end position="10"/>
    </location>
</feature>
<feature type="region of interest" description="Disordered" evidence="1">
    <location>
        <begin position="1"/>
        <end position="250"/>
    </location>
</feature>
<evidence type="ECO:0000313" key="3">
    <source>
        <dbReference type="Proteomes" id="UP000250043"/>
    </source>
</evidence>
<dbReference type="EMBL" id="KV722449">
    <property type="protein sequence ID" value="OCH88565.1"/>
    <property type="molecule type" value="Genomic_DNA"/>
</dbReference>
<feature type="compositionally biased region" description="Polar residues" evidence="1">
    <location>
        <begin position="34"/>
        <end position="49"/>
    </location>
</feature>
<dbReference type="OrthoDB" id="4748970at2759"/>
<feature type="non-terminal residue" evidence="2">
    <location>
        <position position="250"/>
    </location>
</feature>
<proteinExistence type="predicted"/>
<gene>
    <name evidence="2" type="ORF">OBBRIDRAFT_695853</name>
</gene>
<reference evidence="2 3" key="1">
    <citation type="submission" date="2016-07" db="EMBL/GenBank/DDBJ databases">
        <title>Draft genome of the white-rot fungus Obba rivulosa 3A-2.</title>
        <authorList>
            <consortium name="DOE Joint Genome Institute"/>
            <person name="Miettinen O."/>
            <person name="Riley R."/>
            <person name="Acob R."/>
            <person name="Barry K."/>
            <person name="Cullen D."/>
            <person name="De Vries R."/>
            <person name="Hainaut M."/>
            <person name="Hatakka A."/>
            <person name="Henrissat B."/>
            <person name="Hilden K."/>
            <person name="Kuo R."/>
            <person name="Labutti K."/>
            <person name="Lipzen A."/>
            <person name="Makela M.R."/>
            <person name="Sandor L."/>
            <person name="Spatafora J.W."/>
            <person name="Grigoriev I.V."/>
            <person name="Hibbett D.S."/>
        </authorList>
    </citation>
    <scope>NUCLEOTIDE SEQUENCE [LARGE SCALE GENOMIC DNA]</scope>
    <source>
        <strain evidence="2 3">3A-2</strain>
    </source>
</reference>
<evidence type="ECO:0000256" key="1">
    <source>
        <dbReference type="SAM" id="MobiDB-lite"/>
    </source>
</evidence>
<accession>A0A8E2AUG8</accession>
<dbReference type="Proteomes" id="UP000250043">
    <property type="component" value="Unassembled WGS sequence"/>
</dbReference>
<dbReference type="AlphaFoldDB" id="A0A8E2AUG8"/>
<keyword evidence="3" id="KW-1185">Reference proteome</keyword>
<feature type="non-terminal residue" evidence="2">
    <location>
        <position position="1"/>
    </location>
</feature>
<sequence length="250" mass="26530">HSPQSNQFDISPNPGSPYDSFDFAPDSGHFPHTPSYNGSYQNSPYSSYSDLPPFDGADDFALFPDANSGIPINEEPYDPSDYDVSTTTGLLTLDEHFMPGLDNPTVSVTPPMFDQKSAGLDHSSPASSNGAEDDRRSRASSTSSYRHPTSPPMDFAQNFEGLRFDSPHWASSNLPVDRSSPPSQKPPSPPQLVIPDSTTSPAPGTPPIINAPDGDGDMMSTGPRLHIVPATPVSGGGGTAQPVPFQQTLA</sequence>
<name>A0A8E2AUG8_9APHY</name>
<evidence type="ECO:0000313" key="2">
    <source>
        <dbReference type="EMBL" id="OCH88565.1"/>
    </source>
</evidence>
<feature type="compositionally biased region" description="Pro residues" evidence="1">
    <location>
        <begin position="183"/>
        <end position="192"/>
    </location>
</feature>
<organism evidence="2 3">
    <name type="scientific">Obba rivulosa</name>
    <dbReference type="NCBI Taxonomy" id="1052685"/>
    <lineage>
        <taxon>Eukaryota</taxon>
        <taxon>Fungi</taxon>
        <taxon>Dikarya</taxon>
        <taxon>Basidiomycota</taxon>
        <taxon>Agaricomycotina</taxon>
        <taxon>Agaricomycetes</taxon>
        <taxon>Polyporales</taxon>
        <taxon>Gelatoporiaceae</taxon>
        <taxon>Obba</taxon>
    </lineage>
</organism>